<keyword evidence="13" id="KW-1015">Disulfide bond</keyword>
<dbReference type="EC" id="2.7.11.1" evidence="2"/>
<evidence type="ECO:0000256" key="19">
    <source>
        <dbReference type="SAM" id="Phobius"/>
    </source>
</evidence>
<evidence type="ECO:0000313" key="23">
    <source>
        <dbReference type="Proteomes" id="UP000283530"/>
    </source>
</evidence>
<dbReference type="PANTHER" id="PTHR27009">
    <property type="entry name" value="RUST RESISTANCE KINASE LR10-RELATED"/>
    <property type="match status" value="1"/>
</dbReference>
<evidence type="ECO:0000259" key="21">
    <source>
        <dbReference type="PROSITE" id="PS50011"/>
    </source>
</evidence>
<evidence type="ECO:0000256" key="12">
    <source>
        <dbReference type="ARBA" id="ARBA00023136"/>
    </source>
</evidence>
<evidence type="ECO:0000256" key="1">
    <source>
        <dbReference type="ARBA" id="ARBA00004479"/>
    </source>
</evidence>
<keyword evidence="12 19" id="KW-0472">Membrane</keyword>
<dbReference type="SMART" id="SM00220">
    <property type="entry name" value="S_TKc"/>
    <property type="match status" value="1"/>
</dbReference>
<sequence length="611" mass="68585">MADPFASFLSFFLISLLVPHFVQVEAYDRKECHPFSCGTVPLIQFPFSNTSTPECGLYQITCANNSIPMIKLEDQERSYVVKSISYEAKQLVLQDDALLRERTHICNSLHSVTVPAAPFLSFKVVTPNFTFFNCKHNQYPLLQRPFELYNFTDCTDSVLYYYPNDSLPALNKGNCSVFEFPISESQLDPYGSKRDLLTLLAVGFGLGWELTRECEECYEKKGGKCVLNGTNRDFICLGERGTDKSKRTNLILGTTAGVGIFLLTCLLVFIICLVRKLPSDKFFWRKKTHDSRNVEAFLENYGSVVPKRYRYSELKNMTNSFKDNLGQGGYGSVFKGNRDDGRLVAVKVLNNLKGSKGADFINEVASVGRTNHVNIVTLLGFCSEGSKRALVYEFMSKGSLEKFIFSDKLGTGHALDCPKLFQIAVGIARGLEYLHRGCNTRIVHFDIKPHNILLDDDFCPKISDFGLAKLCPQQQSTLSMLDARGTIGYTAPEVFCRSIGGVSHKSDVYSYGMMLLEMIGGRKNIDAQAENTSEIYFPHWVYKHIELKESLGLLGFRTEAEEDIGRKMVLVGLWCIQTDPTNRPSMSRVLEMLEGSFGSLEMPPKPCLSSP</sequence>
<keyword evidence="14" id="KW-0675">Receptor</keyword>
<keyword evidence="5" id="KW-0808">Transferase</keyword>
<keyword evidence="23" id="KW-1185">Reference proteome</keyword>
<evidence type="ECO:0000313" key="22">
    <source>
        <dbReference type="EMBL" id="RWR82069.1"/>
    </source>
</evidence>
<comment type="subcellular location">
    <subcellularLocation>
        <location evidence="1">Membrane</location>
        <topology evidence="1">Single-pass type I membrane protein</topology>
    </subcellularLocation>
</comment>
<keyword evidence="4" id="KW-0245">EGF-like domain</keyword>
<keyword evidence="11 19" id="KW-1133">Transmembrane helix</keyword>
<feature type="transmembrane region" description="Helical" evidence="19">
    <location>
        <begin position="250"/>
        <end position="274"/>
    </location>
</feature>
<keyword evidence="15" id="KW-0325">Glycoprotein</keyword>
<dbReference type="Gene3D" id="1.10.510.10">
    <property type="entry name" value="Transferase(Phosphotransferase) domain 1"/>
    <property type="match status" value="1"/>
</dbReference>
<dbReference type="GO" id="GO:0030247">
    <property type="term" value="F:polysaccharide binding"/>
    <property type="evidence" value="ECO:0007669"/>
    <property type="project" value="InterPro"/>
</dbReference>
<dbReference type="PROSITE" id="PS00108">
    <property type="entry name" value="PROTEIN_KINASE_ST"/>
    <property type="match status" value="1"/>
</dbReference>
<dbReference type="PROSITE" id="PS50011">
    <property type="entry name" value="PROTEIN_KINASE_DOM"/>
    <property type="match status" value="1"/>
</dbReference>
<evidence type="ECO:0000256" key="6">
    <source>
        <dbReference type="ARBA" id="ARBA00022692"/>
    </source>
</evidence>
<proteinExistence type="predicted"/>
<evidence type="ECO:0000256" key="20">
    <source>
        <dbReference type="SAM" id="SignalP"/>
    </source>
</evidence>
<dbReference type="AlphaFoldDB" id="A0A443NU80"/>
<keyword evidence="8 18" id="KW-0547">Nucleotide-binding</keyword>
<dbReference type="InterPro" id="IPR032872">
    <property type="entry name" value="WAK_assoc_C"/>
</dbReference>
<feature type="chain" id="PRO_5019285361" description="non-specific serine/threonine protein kinase" evidence="20">
    <location>
        <begin position="25"/>
        <end position="611"/>
    </location>
</feature>
<evidence type="ECO:0000256" key="7">
    <source>
        <dbReference type="ARBA" id="ARBA00022729"/>
    </source>
</evidence>
<comment type="catalytic activity">
    <reaction evidence="16">
        <text>L-threonyl-[protein] + ATP = O-phospho-L-threonyl-[protein] + ADP + H(+)</text>
        <dbReference type="Rhea" id="RHEA:46608"/>
        <dbReference type="Rhea" id="RHEA-COMP:11060"/>
        <dbReference type="Rhea" id="RHEA-COMP:11605"/>
        <dbReference type="ChEBI" id="CHEBI:15378"/>
        <dbReference type="ChEBI" id="CHEBI:30013"/>
        <dbReference type="ChEBI" id="CHEBI:30616"/>
        <dbReference type="ChEBI" id="CHEBI:61977"/>
        <dbReference type="ChEBI" id="CHEBI:456216"/>
        <dbReference type="EC" id="2.7.11.1"/>
    </reaction>
</comment>
<dbReference type="Pfam" id="PF13947">
    <property type="entry name" value="GUB_WAK_bind"/>
    <property type="match status" value="1"/>
</dbReference>
<evidence type="ECO:0000256" key="3">
    <source>
        <dbReference type="ARBA" id="ARBA00022527"/>
    </source>
</evidence>
<reference evidence="22 23" key="1">
    <citation type="journal article" date="2019" name="Nat. Plants">
        <title>Stout camphor tree genome fills gaps in understanding of flowering plant genome evolution.</title>
        <authorList>
            <person name="Chaw S.M."/>
            <person name="Liu Y.C."/>
            <person name="Wu Y.W."/>
            <person name="Wang H.Y."/>
            <person name="Lin C.I."/>
            <person name="Wu C.S."/>
            <person name="Ke H.M."/>
            <person name="Chang L.Y."/>
            <person name="Hsu C.Y."/>
            <person name="Yang H.T."/>
            <person name="Sudianto E."/>
            <person name="Hsu M.H."/>
            <person name="Wu K.P."/>
            <person name="Wang L.N."/>
            <person name="Leebens-Mack J.H."/>
            <person name="Tsai I.J."/>
        </authorList>
    </citation>
    <scope>NUCLEOTIDE SEQUENCE [LARGE SCALE GENOMIC DNA]</scope>
    <source>
        <strain evidence="23">cv. Chaw 1501</strain>
        <tissue evidence="22">Young leaves</tissue>
    </source>
</reference>
<dbReference type="FunFam" id="1.10.510.10:FF:000590">
    <property type="entry name" value="PR5-like receptor kinase"/>
    <property type="match status" value="1"/>
</dbReference>
<dbReference type="EMBL" id="QPKB01000004">
    <property type="protein sequence ID" value="RWR82069.1"/>
    <property type="molecule type" value="Genomic_DNA"/>
</dbReference>
<dbReference type="FunFam" id="3.30.200.20:FF:000059">
    <property type="entry name" value="S-receptor-like serine/threonine-protein kinase"/>
    <property type="match status" value="1"/>
</dbReference>
<feature type="binding site" evidence="18">
    <location>
        <position position="347"/>
    </location>
    <ligand>
        <name>ATP</name>
        <dbReference type="ChEBI" id="CHEBI:30616"/>
    </ligand>
</feature>
<dbReference type="InterPro" id="IPR011009">
    <property type="entry name" value="Kinase-like_dom_sf"/>
</dbReference>
<keyword evidence="10 18" id="KW-0067">ATP-binding</keyword>
<evidence type="ECO:0000256" key="9">
    <source>
        <dbReference type="ARBA" id="ARBA00022777"/>
    </source>
</evidence>
<dbReference type="InterPro" id="IPR045874">
    <property type="entry name" value="LRK10/LRL21-25-like"/>
</dbReference>
<evidence type="ECO:0000256" key="16">
    <source>
        <dbReference type="ARBA" id="ARBA00047899"/>
    </source>
</evidence>
<dbReference type="InterPro" id="IPR025287">
    <property type="entry name" value="WAK_GUB"/>
</dbReference>
<keyword evidence="7 20" id="KW-0732">Signal</keyword>
<keyword evidence="9 22" id="KW-0418">Kinase</keyword>
<evidence type="ECO:0000256" key="2">
    <source>
        <dbReference type="ARBA" id="ARBA00012513"/>
    </source>
</evidence>
<evidence type="ECO:0000256" key="17">
    <source>
        <dbReference type="ARBA" id="ARBA00048679"/>
    </source>
</evidence>
<dbReference type="InterPro" id="IPR008271">
    <property type="entry name" value="Ser/Thr_kinase_AS"/>
</dbReference>
<evidence type="ECO:0000256" key="8">
    <source>
        <dbReference type="ARBA" id="ARBA00022741"/>
    </source>
</evidence>
<dbReference type="GO" id="GO:0004674">
    <property type="term" value="F:protein serine/threonine kinase activity"/>
    <property type="evidence" value="ECO:0007669"/>
    <property type="project" value="UniProtKB-KW"/>
</dbReference>
<comment type="catalytic activity">
    <reaction evidence="17">
        <text>L-seryl-[protein] + ATP = O-phospho-L-seryl-[protein] + ADP + H(+)</text>
        <dbReference type="Rhea" id="RHEA:17989"/>
        <dbReference type="Rhea" id="RHEA-COMP:9863"/>
        <dbReference type="Rhea" id="RHEA-COMP:11604"/>
        <dbReference type="ChEBI" id="CHEBI:15378"/>
        <dbReference type="ChEBI" id="CHEBI:29999"/>
        <dbReference type="ChEBI" id="CHEBI:30616"/>
        <dbReference type="ChEBI" id="CHEBI:83421"/>
        <dbReference type="ChEBI" id="CHEBI:456216"/>
        <dbReference type="EC" id="2.7.11.1"/>
    </reaction>
</comment>
<dbReference type="GO" id="GO:0016020">
    <property type="term" value="C:membrane"/>
    <property type="evidence" value="ECO:0007669"/>
    <property type="project" value="UniProtKB-SubCell"/>
</dbReference>
<keyword evidence="3" id="KW-0723">Serine/threonine-protein kinase</keyword>
<dbReference type="SUPFAM" id="SSF56112">
    <property type="entry name" value="Protein kinase-like (PK-like)"/>
    <property type="match status" value="1"/>
</dbReference>
<dbReference type="InterPro" id="IPR017441">
    <property type="entry name" value="Protein_kinase_ATP_BS"/>
</dbReference>
<evidence type="ECO:0000256" key="15">
    <source>
        <dbReference type="ARBA" id="ARBA00023180"/>
    </source>
</evidence>
<protein>
    <recommendedName>
        <fullName evidence="2">non-specific serine/threonine protein kinase</fullName>
        <ecNumber evidence="2">2.7.11.1</ecNumber>
    </recommendedName>
</protein>
<evidence type="ECO:0000256" key="13">
    <source>
        <dbReference type="ARBA" id="ARBA00023157"/>
    </source>
</evidence>
<comment type="caution">
    <text evidence="22">The sequence shown here is derived from an EMBL/GenBank/DDBJ whole genome shotgun (WGS) entry which is preliminary data.</text>
</comment>
<feature type="signal peptide" evidence="20">
    <location>
        <begin position="1"/>
        <end position="24"/>
    </location>
</feature>
<dbReference type="InterPro" id="IPR000719">
    <property type="entry name" value="Prot_kinase_dom"/>
</dbReference>
<evidence type="ECO:0000256" key="5">
    <source>
        <dbReference type="ARBA" id="ARBA00022679"/>
    </source>
</evidence>
<dbReference type="STRING" id="337451.A0A443NU80"/>
<keyword evidence="6 19" id="KW-0812">Transmembrane</keyword>
<dbReference type="PROSITE" id="PS00107">
    <property type="entry name" value="PROTEIN_KINASE_ATP"/>
    <property type="match status" value="1"/>
</dbReference>
<accession>A0A443NU80</accession>
<dbReference type="Pfam" id="PF14380">
    <property type="entry name" value="WAK_assoc"/>
    <property type="match status" value="1"/>
</dbReference>
<evidence type="ECO:0000256" key="14">
    <source>
        <dbReference type="ARBA" id="ARBA00023170"/>
    </source>
</evidence>
<dbReference type="Pfam" id="PF00069">
    <property type="entry name" value="Pkinase"/>
    <property type="match status" value="1"/>
</dbReference>
<evidence type="ECO:0000256" key="4">
    <source>
        <dbReference type="ARBA" id="ARBA00022536"/>
    </source>
</evidence>
<feature type="domain" description="Protein kinase" evidence="21">
    <location>
        <begin position="319"/>
        <end position="597"/>
    </location>
</feature>
<dbReference type="OrthoDB" id="5857966at2759"/>
<gene>
    <name evidence="22" type="ORF">CKAN_01077800</name>
</gene>
<evidence type="ECO:0000256" key="10">
    <source>
        <dbReference type="ARBA" id="ARBA00022840"/>
    </source>
</evidence>
<name>A0A443NU80_9MAGN</name>
<evidence type="ECO:0000256" key="11">
    <source>
        <dbReference type="ARBA" id="ARBA00022989"/>
    </source>
</evidence>
<evidence type="ECO:0000256" key="18">
    <source>
        <dbReference type="PROSITE-ProRule" id="PRU10141"/>
    </source>
</evidence>
<dbReference type="GO" id="GO:0005524">
    <property type="term" value="F:ATP binding"/>
    <property type="evidence" value="ECO:0007669"/>
    <property type="project" value="UniProtKB-UniRule"/>
</dbReference>
<dbReference type="Proteomes" id="UP000283530">
    <property type="component" value="Unassembled WGS sequence"/>
</dbReference>
<dbReference type="Gene3D" id="3.30.200.20">
    <property type="entry name" value="Phosphorylase Kinase, domain 1"/>
    <property type="match status" value="1"/>
</dbReference>
<organism evidence="22 23">
    <name type="scientific">Cinnamomum micranthum f. kanehirae</name>
    <dbReference type="NCBI Taxonomy" id="337451"/>
    <lineage>
        <taxon>Eukaryota</taxon>
        <taxon>Viridiplantae</taxon>
        <taxon>Streptophyta</taxon>
        <taxon>Embryophyta</taxon>
        <taxon>Tracheophyta</taxon>
        <taxon>Spermatophyta</taxon>
        <taxon>Magnoliopsida</taxon>
        <taxon>Magnoliidae</taxon>
        <taxon>Laurales</taxon>
        <taxon>Lauraceae</taxon>
        <taxon>Cinnamomum</taxon>
    </lineage>
</organism>